<keyword evidence="3" id="KW-1185">Reference proteome</keyword>
<proteinExistence type="predicted"/>
<feature type="compositionally biased region" description="Basic and acidic residues" evidence="1">
    <location>
        <begin position="1"/>
        <end position="12"/>
    </location>
</feature>
<organism evidence="2 3">
    <name type="scientific">Pichia sorbitophila (strain ATCC MYA-4447 / BCRC 22081 / CBS 7064 / NBRC 10061 / NRRL Y-12695)</name>
    <name type="common">Hybrid yeast</name>
    <dbReference type="NCBI Taxonomy" id="559304"/>
    <lineage>
        <taxon>Eukaryota</taxon>
        <taxon>Fungi</taxon>
        <taxon>Dikarya</taxon>
        <taxon>Ascomycota</taxon>
        <taxon>Saccharomycotina</taxon>
        <taxon>Pichiomycetes</taxon>
        <taxon>Debaryomycetaceae</taxon>
        <taxon>Millerozyma</taxon>
    </lineage>
</organism>
<accession>G8Y014</accession>
<feature type="region of interest" description="Disordered" evidence="1">
    <location>
        <begin position="1"/>
        <end position="175"/>
    </location>
</feature>
<dbReference type="InParanoid" id="G8Y014"/>
<evidence type="ECO:0000313" key="2">
    <source>
        <dbReference type="EMBL" id="CCE87273.1"/>
    </source>
</evidence>
<evidence type="ECO:0000313" key="3">
    <source>
        <dbReference type="Proteomes" id="UP000005222"/>
    </source>
</evidence>
<dbReference type="HOGENOM" id="CLU_1343709_0_0_1"/>
<protein>
    <submittedName>
        <fullName evidence="2">Piso0_005819 protein</fullName>
    </submittedName>
</protein>
<evidence type="ECO:0000256" key="1">
    <source>
        <dbReference type="SAM" id="MobiDB-lite"/>
    </source>
</evidence>
<name>G8Y014_PICSO</name>
<feature type="compositionally biased region" description="Basic and acidic residues" evidence="1">
    <location>
        <begin position="121"/>
        <end position="132"/>
    </location>
</feature>
<dbReference type="EMBL" id="FO082046">
    <property type="protein sequence ID" value="CCE87273.1"/>
    <property type="molecule type" value="Genomic_DNA"/>
</dbReference>
<gene>
    <name evidence="2" type="primary">Piso0_005819</name>
    <name evidence="2" type="ORF">GNLVRS01_PISO0N23289g</name>
</gene>
<feature type="compositionally biased region" description="Basic and acidic residues" evidence="1">
    <location>
        <begin position="25"/>
        <end position="39"/>
    </location>
</feature>
<reference evidence="2 3" key="1">
    <citation type="journal article" date="2012" name="G3 (Bethesda)">
        <title>Pichia sorbitophila, an interspecies yeast hybrid reveals early steps of genome resolution following polyploidization.</title>
        <authorList>
            <person name="Leh Louis V."/>
            <person name="Despons L."/>
            <person name="Friedrich A."/>
            <person name="Martin T."/>
            <person name="Durrens P."/>
            <person name="Casaregola S."/>
            <person name="Neuveglise C."/>
            <person name="Fairhead C."/>
            <person name="Marck C."/>
            <person name="Cruz J.A."/>
            <person name="Straub M.L."/>
            <person name="Kugler V."/>
            <person name="Sacerdot C."/>
            <person name="Uzunov Z."/>
            <person name="Thierry A."/>
            <person name="Weiss S."/>
            <person name="Bleykasten C."/>
            <person name="De Montigny J."/>
            <person name="Jacques N."/>
            <person name="Jung P."/>
            <person name="Lemaire M."/>
            <person name="Mallet S."/>
            <person name="Morel G."/>
            <person name="Richard G.F."/>
            <person name="Sarkar A."/>
            <person name="Savel G."/>
            <person name="Schacherer J."/>
            <person name="Seret M.L."/>
            <person name="Talla E."/>
            <person name="Samson G."/>
            <person name="Jubin C."/>
            <person name="Poulain J."/>
            <person name="Vacherie B."/>
            <person name="Barbe V."/>
            <person name="Pelletier E."/>
            <person name="Sherman D.J."/>
            <person name="Westhof E."/>
            <person name="Weissenbach J."/>
            <person name="Baret P.V."/>
            <person name="Wincker P."/>
            <person name="Gaillardin C."/>
            <person name="Dujon B."/>
            <person name="Souciet J.L."/>
        </authorList>
    </citation>
    <scope>NUCLEOTIDE SEQUENCE [LARGE SCALE GENOMIC DNA]</scope>
    <source>
        <strain evidence="3">ATCC MYA-4447 / BCRC 22081 / CBS 7064 / NBRC 10061 / NRRL Y-12695</strain>
    </source>
</reference>
<feature type="compositionally biased region" description="Polar residues" evidence="1">
    <location>
        <begin position="13"/>
        <end position="24"/>
    </location>
</feature>
<sequence>MDSDEEMTHEQSRGQTYGSFSSPVRSRDAAEGGIVDKIHAKQRQRANRLYHPLSSPTRPSGHVDKRRGPHEHETDNEHSGVINSRNKHERIREIRERQRQQRVLWNREHASESQQQGDLLRLYDTEASRLDPTESLDDLLSYEREDLEQHNSPSTSSDADPRRNPPCSLPDNEHDRYQYELESYLADEVADIDALVGDLDLSDN</sequence>
<dbReference type="Proteomes" id="UP000005222">
    <property type="component" value="Chromosome N"/>
</dbReference>
<dbReference type="AlphaFoldDB" id="G8Y014"/>
<feature type="compositionally biased region" description="Basic and acidic residues" evidence="1">
    <location>
        <begin position="90"/>
        <end position="111"/>
    </location>
</feature>